<dbReference type="SUPFAM" id="SSF140657">
    <property type="entry name" value="Hyaluronidase post-catalytic domain-like"/>
    <property type="match status" value="1"/>
</dbReference>
<feature type="chain" id="PRO_5040395826" evidence="6">
    <location>
        <begin position="26"/>
        <end position="1302"/>
    </location>
</feature>
<keyword evidence="12" id="KW-1185">Reference proteome</keyword>
<feature type="region of interest" description="Disordered" evidence="4">
    <location>
        <begin position="1214"/>
        <end position="1272"/>
    </location>
</feature>
<dbReference type="GO" id="GO:0005975">
    <property type="term" value="P:carbohydrate metabolic process"/>
    <property type="evidence" value="ECO:0007669"/>
    <property type="project" value="UniProtKB-ARBA"/>
</dbReference>
<dbReference type="SUPFAM" id="SSF49785">
    <property type="entry name" value="Galactose-binding domain-like"/>
    <property type="match status" value="3"/>
</dbReference>
<feature type="signal peptide" evidence="6">
    <location>
        <begin position="1"/>
        <end position="25"/>
    </location>
</feature>
<dbReference type="InterPro" id="IPR011496">
    <property type="entry name" value="O-GlcNAcase_cat"/>
</dbReference>
<evidence type="ECO:0000259" key="7">
    <source>
        <dbReference type="PROSITE" id="PS50022"/>
    </source>
</evidence>
<dbReference type="Pfam" id="PF00754">
    <property type="entry name" value="F5_F8_type_C"/>
    <property type="match status" value="2"/>
</dbReference>
<dbReference type="InterPro" id="IPR051822">
    <property type="entry name" value="Glycosyl_Hydrolase_84"/>
</dbReference>
<dbReference type="InterPro" id="IPR000421">
    <property type="entry name" value="FA58C"/>
</dbReference>
<evidence type="ECO:0000256" key="4">
    <source>
        <dbReference type="SAM" id="MobiDB-lite"/>
    </source>
</evidence>
<evidence type="ECO:0000256" key="6">
    <source>
        <dbReference type="SAM" id="SignalP"/>
    </source>
</evidence>
<keyword evidence="5" id="KW-0472">Membrane</keyword>
<keyword evidence="1 3" id="KW-0378">Hydrolase</keyword>
<dbReference type="EMBL" id="CP099799">
    <property type="protein sequence ID" value="USS00425.1"/>
    <property type="molecule type" value="Genomic_DNA"/>
</dbReference>
<comment type="similarity">
    <text evidence="3">Belongs to the glycosyl hydrolase 84 family.</text>
</comment>
<feature type="compositionally biased region" description="Low complexity" evidence="4">
    <location>
        <begin position="1246"/>
        <end position="1262"/>
    </location>
</feature>
<dbReference type="PROSITE" id="PS50022">
    <property type="entry name" value="FA58C_3"/>
    <property type="match status" value="2"/>
</dbReference>
<evidence type="ECO:0000256" key="1">
    <source>
        <dbReference type="ARBA" id="ARBA00022801"/>
    </source>
</evidence>
<dbReference type="InterPro" id="IPR049019">
    <property type="entry name" value="NagJ-like_helical"/>
</dbReference>
<sequence>MIKKKLAKKLGLALTLILSLNSTLAISVYATGDIAKEIANADVAESMKIMPMPKEMNVIGGIVNLNDSVNIVGGDSADAYAVELLKEILKNLGVTVNETIVDGATTIYIGESNDNLVEMDNALIEMGVTVENKNNPESYILATQDSENGDKIVIRGHGETGTFYGVQTLKQIVNKDKTLSEIVVKDEPSIALRAVVEGFYGTPWTQQERLDQLRMYGEYKMNAYIYAPKSDPYHREKWREPYPESELARMQELIQTADENKVDFVFAISPGLDIRFQGEEAEDDFKALINKAQTLYDMGVRRFAILWDDIENNDGAKQAEVLNRFNDEFIKTKGDVKSLITVPVQYWGSAMFDGDNPKEYTKAFAETLQKDIEVMWTGNDVIPPNGVSNIDASKVTDVYKKKMMLWWNYPVNDYMENKLALGPIYDLDKNLDNEISGFIVNPMRFAEASKISTITGADYGWNTKGYDYNRSWNNAIEIVGKDGANELKEFANHSTRLDTGRPDSPELNDLINKMWEKFESGQDVSNDLKALKDEFNNMIKTPNALREKLDNEALLSQIQDHLVKFEEYGRAGIKSIDMLEKVIANDMQGSWNRKFDGIKSLRTLDSMNATIANKVVDPFIRKAHEVATKHFNKNTTILEEKTYNYTPIGNIKDHKYTEWFISEETHVPKYMFDDNNNTGFWSEGNLNKDEYIGFDLEEVTDIKDVYLSMGRSEQDNDVITNGVVEYSIDGTNWTELKVNSGDRELVVETNLKARYLRYRMVENSTNRLYVNSFKINTNKTVEKNVSNVDLSEVFIEKSSNDYDKIVSLKNIGRVSLKEGDYIGFGLNDVNNVIGLETIGELNSNDFVVEYSYDNLHWEKILDGSGFNSEKPVVGKYFRIRALKDTSVNLEELNATIEGYTASTVTTNRRISTNGNIHPNFVVDNDYGSSFVCSDTIKENDFVQIDFGKVKNVRDISLIQGPGGDYINGNIEYSLDGESWTKVGEVQGTDTLIKDLDIEAQYVRVLSSGYKDRWSRVREFTVNTTIKEYKTVASAEGTYTDRTENTRDGNLNTAYIPNRDIVAGDYFLYRIFDGKLTSKVTIPQSFDNLSGAKVTAQTVNGEILELGVLDKDYNEFVLNIPRQLVSVKLTWETNAGKPEIFEIKPTFVSLSSIMENINDAMADAEKTLVDNPNKKNDERVALEESLSNIKKVLSNENASEDEKVRAYEDLINKTESFKNSKVDPEKPGTGDSDSEEGNGSGSGNNGSGNNNSNSGGQSYNGGNSDDDKGNLPITGAAVGVTALGVMGSLMALAGTVMRKKKKK</sequence>
<keyword evidence="5" id="KW-0812">Transmembrane</keyword>
<feature type="transmembrane region" description="Helical" evidence="5">
    <location>
        <begin position="1272"/>
        <end position="1296"/>
    </location>
</feature>
<dbReference type="GeneID" id="303560024"/>
<name>A0A9N7JKS9_CLOSE</name>
<dbReference type="KEGG" id="csep:CP523_04930"/>
<dbReference type="Pfam" id="PF07555">
    <property type="entry name" value="NAGidase"/>
    <property type="match status" value="1"/>
</dbReference>
<reference evidence="10" key="2">
    <citation type="submission" date="2022-06" db="EMBL/GenBank/DDBJ databases">
        <authorList>
            <person name="Holder M.E."/>
            <person name="Ajami N.J."/>
            <person name="Petrosino J.F."/>
        </authorList>
    </citation>
    <scope>NUCLEOTIDE SEQUENCE</scope>
    <source>
        <strain evidence="10">RMA 8861</strain>
    </source>
</reference>
<dbReference type="PANTHER" id="PTHR13170:SF16">
    <property type="entry name" value="PROTEIN O-GLCNACASE"/>
    <property type="match status" value="1"/>
</dbReference>
<keyword evidence="2 3" id="KW-0326">Glycosidase</keyword>
<keyword evidence="6" id="KW-0732">Signal</keyword>
<dbReference type="Gene3D" id="2.60.120.260">
    <property type="entry name" value="Galactose-binding domain-like"/>
    <property type="match status" value="2"/>
</dbReference>
<dbReference type="InterPro" id="IPR008979">
    <property type="entry name" value="Galactose-bd-like_sf"/>
</dbReference>
<dbReference type="SUPFAM" id="SSF51445">
    <property type="entry name" value="(Trans)glycosidases"/>
    <property type="match status" value="1"/>
</dbReference>
<feature type="active site" description="Proton donor" evidence="3">
    <location>
        <position position="309"/>
    </location>
</feature>
<dbReference type="GO" id="GO:1901135">
    <property type="term" value="P:carbohydrate derivative metabolic process"/>
    <property type="evidence" value="ECO:0007669"/>
    <property type="project" value="UniProtKB-ARBA"/>
</dbReference>
<dbReference type="PROSITE" id="PS52009">
    <property type="entry name" value="GH84"/>
    <property type="match status" value="1"/>
</dbReference>
<dbReference type="Proteomes" id="UP001055437">
    <property type="component" value="Chromosome"/>
</dbReference>
<dbReference type="RefSeq" id="WP_120140585.1">
    <property type="nucleotide sequence ID" value="NZ_CP023671.1"/>
</dbReference>
<dbReference type="InterPro" id="IPR015882">
    <property type="entry name" value="HEX_bac_N"/>
</dbReference>
<evidence type="ECO:0000313" key="10">
    <source>
        <dbReference type="EMBL" id="USS00425.1"/>
    </source>
</evidence>
<dbReference type="GO" id="GO:0015929">
    <property type="term" value="F:hexosaminidase activity"/>
    <property type="evidence" value="ECO:0007669"/>
    <property type="project" value="UniProtKB-ARBA"/>
</dbReference>
<dbReference type="EMBL" id="CP023671">
    <property type="protein sequence ID" value="AYE33864.1"/>
    <property type="molecule type" value="Genomic_DNA"/>
</dbReference>
<dbReference type="Proteomes" id="UP000280586">
    <property type="component" value="Chromosome"/>
</dbReference>
<proteinExistence type="inferred from homology"/>
<evidence type="ECO:0000313" key="9">
    <source>
        <dbReference type="EMBL" id="AYE33864.1"/>
    </source>
</evidence>
<gene>
    <name evidence="9" type="ORF">CP523_04930</name>
    <name evidence="10" type="ORF">NH397_13175</name>
</gene>
<dbReference type="Pfam" id="PF02838">
    <property type="entry name" value="Glyco_hydro_20b"/>
    <property type="match status" value="1"/>
</dbReference>
<protein>
    <submittedName>
        <fullName evidence="10">Beta-N-acetylglucosaminidase domain-containing protein</fullName>
    </submittedName>
    <submittedName>
        <fullName evidence="9">Hyaluronidase</fullName>
    </submittedName>
</protein>
<accession>A0A9N7JKS9</accession>
<dbReference type="PANTHER" id="PTHR13170">
    <property type="entry name" value="O-GLCNACASE"/>
    <property type="match status" value="1"/>
</dbReference>
<dbReference type="Gene3D" id="1.20.58.460">
    <property type="entry name" value="Hyaluronidase post-catalytic domain-like"/>
    <property type="match status" value="1"/>
</dbReference>
<feature type="domain" description="F5/8 type C" evidence="7">
    <location>
        <begin position="672"/>
        <end position="778"/>
    </location>
</feature>
<evidence type="ECO:0000259" key="8">
    <source>
        <dbReference type="PROSITE" id="PS52009"/>
    </source>
</evidence>
<keyword evidence="5" id="KW-1133">Transmembrane helix</keyword>
<evidence type="ECO:0000313" key="12">
    <source>
        <dbReference type="Proteomes" id="UP001055437"/>
    </source>
</evidence>
<dbReference type="Gene3D" id="3.20.20.80">
    <property type="entry name" value="Glycosidases"/>
    <property type="match status" value="1"/>
</dbReference>
<dbReference type="InterPro" id="IPR029018">
    <property type="entry name" value="Hex-like_dom2"/>
</dbReference>
<organism evidence="9 11">
    <name type="scientific">Clostridium septicum</name>
    <dbReference type="NCBI Taxonomy" id="1504"/>
    <lineage>
        <taxon>Bacteria</taxon>
        <taxon>Bacillati</taxon>
        <taxon>Bacillota</taxon>
        <taxon>Clostridia</taxon>
        <taxon>Eubacteriales</taxon>
        <taxon>Clostridiaceae</taxon>
        <taxon>Clostridium</taxon>
    </lineage>
</organism>
<evidence type="ECO:0000256" key="2">
    <source>
        <dbReference type="ARBA" id="ARBA00023295"/>
    </source>
</evidence>
<evidence type="ECO:0000256" key="5">
    <source>
        <dbReference type="SAM" id="Phobius"/>
    </source>
</evidence>
<dbReference type="Pfam" id="PF21774">
    <property type="entry name" value="NagJ_C"/>
    <property type="match status" value="1"/>
</dbReference>
<feature type="domain" description="F5/8 type C" evidence="7">
    <location>
        <begin position="882"/>
        <end position="1004"/>
    </location>
</feature>
<dbReference type="SUPFAM" id="SSF55545">
    <property type="entry name" value="beta-N-acetylhexosaminidase-like domain"/>
    <property type="match status" value="1"/>
</dbReference>
<reference evidence="9 11" key="1">
    <citation type="submission" date="2017-09" db="EMBL/GenBank/DDBJ databases">
        <authorList>
            <person name="Thomas P."/>
            <person name="Seyboldt C."/>
        </authorList>
    </citation>
    <scope>NUCLEOTIDE SEQUENCE [LARGE SCALE GENOMIC DNA]</scope>
    <source>
        <strain evidence="9 11">DSM 7534</strain>
    </source>
</reference>
<feature type="compositionally biased region" description="Basic and acidic residues" evidence="4">
    <location>
        <begin position="1214"/>
        <end position="1227"/>
    </location>
</feature>
<feature type="domain" description="GH84" evidence="8">
    <location>
        <begin position="191"/>
        <end position="464"/>
    </location>
</feature>
<dbReference type="Gene3D" id="3.30.379.10">
    <property type="entry name" value="Chitobiase/beta-hexosaminidase domain 2-like"/>
    <property type="match status" value="1"/>
</dbReference>
<evidence type="ECO:0000256" key="3">
    <source>
        <dbReference type="PROSITE-ProRule" id="PRU01353"/>
    </source>
</evidence>
<evidence type="ECO:0000313" key="11">
    <source>
        <dbReference type="Proteomes" id="UP000280586"/>
    </source>
</evidence>
<dbReference type="InterPro" id="IPR017853">
    <property type="entry name" value="GH"/>
</dbReference>